<organism evidence="12">
    <name type="scientific">Hyalomma excavatum</name>
    <dbReference type="NCBI Taxonomy" id="257692"/>
    <lineage>
        <taxon>Eukaryota</taxon>
        <taxon>Metazoa</taxon>
        <taxon>Ecdysozoa</taxon>
        <taxon>Arthropoda</taxon>
        <taxon>Chelicerata</taxon>
        <taxon>Arachnida</taxon>
        <taxon>Acari</taxon>
        <taxon>Parasitiformes</taxon>
        <taxon>Ixodida</taxon>
        <taxon>Ixodoidea</taxon>
        <taxon>Ixodidae</taxon>
        <taxon>Hyalomminae</taxon>
        <taxon>Hyalomma</taxon>
    </lineage>
</organism>
<dbReference type="AlphaFoldDB" id="A0A131XBD4"/>
<evidence type="ECO:0000256" key="7">
    <source>
        <dbReference type="ARBA" id="ARBA00054744"/>
    </source>
</evidence>
<dbReference type="InterPro" id="IPR032368">
    <property type="entry name" value="RPN13_DEUBAD"/>
</dbReference>
<evidence type="ECO:0000313" key="12">
    <source>
        <dbReference type="EMBL" id="JAP63877.1"/>
    </source>
</evidence>
<dbReference type="InterPro" id="IPR044867">
    <property type="entry name" value="DEUBAD_dom"/>
</dbReference>
<dbReference type="CDD" id="cd13314">
    <property type="entry name" value="PH_Rpn13"/>
    <property type="match status" value="1"/>
</dbReference>
<keyword evidence="5" id="KW-0647">Proteasome</keyword>
<feature type="region of interest" description="Disordered" evidence="9">
    <location>
        <begin position="124"/>
        <end position="155"/>
    </location>
</feature>
<evidence type="ECO:0000256" key="4">
    <source>
        <dbReference type="ARBA" id="ARBA00022490"/>
    </source>
</evidence>
<comment type="subcellular location">
    <subcellularLocation>
        <location evidence="2">Cytoplasm</location>
    </subcellularLocation>
    <subcellularLocation>
        <location evidence="1">Nucleus</location>
    </subcellularLocation>
</comment>
<dbReference type="GO" id="GO:0070628">
    <property type="term" value="F:proteasome binding"/>
    <property type="evidence" value="ECO:0007669"/>
    <property type="project" value="TreeGrafter"/>
</dbReference>
<sequence length="424" mass="44315">MTRGLLFGTTSGNQSHSKYLVEFRAGKMTRKGNMVHPDKRKGTVYVHQSEDSLMHFCWKDRTSGSVEDDLIIFPDDVEFKKVTQCTTGRVYVLKFKSSSRRCFYWMQEPKEDKDEELVRKVNEYLNNPPVPGSGRGAGSSGAGGSGSHLHSDLPNIGDDDLQNLLNNMSQNQLVQLLGGIGGVGGVANLTSLLGGARSGSQSGSPTSSSGAAASEAVTASSATAPSQSTTATSAAAATTETPAATASTPSTAATASSSSGGAAASGPAIQLSDLQSILSGIKVPPSEAAGAEASKEQTVNVDLSAAINMEVLQPLLDNKDLMQRVEKLLPPSTEADKQPDVSELLQDTVKSPQFQQALSMFSTALQSGQLGPLMQQFGMDDGVVAAANSGDMAQFVKALQASKAAKDSKSPKKEESMDEDMGLD</sequence>
<evidence type="ECO:0000256" key="8">
    <source>
        <dbReference type="ARBA" id="ARBA00070663"/>
    </source>
</evidence>
<dbReference type="GO" id="GO:0061133">
    <property type="term" value="F:endopeptidase activator activity"/>
    <property type="evidence" value="ECO:0007669"/>
    <property type="project" value="TreeGrafter"/>
</dbReference>
<feature type="region of interest" description="Disordered" evidence="9">
    <location>
        <begin position="400"/>
        <end position="424"/>
    </location>
</feature>
<dbReference type="InterPro" id="IPR038633">
    <property type="entry name" value="Rpn13/ADRM1_Pru_sf"/>
</dbReference>
<feature type="compositionally biased region" description="Low complexity" evidence="9">
    <location>
        <begin position="198"/>
        <end position="266"/>
    </location>
</feature>
<evidence type="ECO:0000256" key="2">
    <source>
        <dbReference type="ARBA" id="ARBA00004496"/>
    </source>
</evidence>
<reference evidence="12" key="1">
    <citation type="journal article" date="2017" name="Ticks Tick Borne Dis.">
        <title>An insight into the sialome of Hyalomma excavatum.</title>
        <authorList>
            <person name="Ribeiro J.M."/>
            <person name="Slovak M."/>
            <person name="Francischetti I.M."/>
        </authorList>
    </citation>
    <scope>NUCLEOTIDE SEQUENCE</scope>
    <source>
        <strain evidence="12">Samish</strain>
        <tissue evidence="12">Salivary glands</tissue>
    </source>
</reference>
<feature type="domain" description="Pru" evidence="11">
    <location>
        <begin position="15"/>
        <end position="128"/>
    </location>
</feature>
<dbReference type="FunFam" id="2.30.29.70:FF:000001">
    <property type="entry name" value="Proteasomal ubiquitin receptor ADRM1"/>
    <property type="match status" value="1"/>
</dbReference>
<keyword evidence="4" id="KW-0963">Cytoplasm</keyword>
<dbReference type="InterPro" id="IPR006773">
    <property type="entry name" value="Rpn13/ADRM1"/>
</dbReference>
<feature type="compositionally biased region" description="Basic and acidic residues" evidence="9">
    <location>
        <begin position="404"/>
        <end position="415"/>
    </location>
</feature>
<evidence type="ECO:0000259" key="10">
    <source>
        <dbReference type="PROSITE" id="PS51916"/>
    </source>
</evidence>
<dbReference type="Pfam" id="PF16550">
    <property type="entry name" value="RPN13_C"/>
    <property type="match status" value="1"/>
</dbReference>
<dbReference type="InterPro" id="IPR044868">
    <property type="entry name" value="Rpn13/ADRM1_Pru"/>
</dbReference>
<dbReference type="PANTHER" id="PTHR12225">
    <property type="entry name" value="ADHESION REGULATING MOLECULE 1 110 KDA CELL MEMBRANE GLYCOPROTEIN"/>
    <property type="match status" value="1"/>
</dbReference>
<evidence type="ECO:0000256" key="6">
    <source>
        <dbReference type="ARBA" id="ARBA00023242"/>
    </source>
</evidence>
<keyword evidence="6" id="KW-0539">Nucleus</keyword>
<evidence type="ECO:0000259" key="11">
    <source>
        <dbReference type="PROSITE" id="PS51917"/>
    </source>
</evidence>
<dbReference type="PROSITE" id="PS51916">
    <property type="entry name" value="DEUBAD"/>
    <property type="match status" value="1"/>
</dbReference>
<feature type="compositionally biased region" description="Gly residues" evidence="9">
    <location>
        <begin position="133"/>
        <end position="146"/>
    </location>
</feature>
<dbReference type="GO" id="GO:0005737">
    <property type="term" value="C:cytoplasm"/>
    <property type="evidence" value="ECO:0007669"/>
    <property type="project" value="UniProtKB-SubCell"/>
</dbReference>
<comment type="function">
    <text evidence="7">May function as a proteasomal ubiquitin receptor. May promote the deubiquitinating activity associated with the 26S proteasome.</text>
</comment>
<name>A0A131XBD4_9ACAR</name>
<evidence type="ECO:0000256" key="1">
    <source>
        <dbReference type="ARBA" id="ARBA00004123"/>
    </source>
</evidence>
<dbReference type="Gene3D" id="1.10.2020.20">
    <property type="match status" value="1"/>
</dbReference>
<proteinExistence type="evidence at transcript level"/>
<feature type="domain" description="DEUBAD" evidence="10">
    <location>
        <begin position="294"/>
        <end position="409"/>
    </location>
</feature>
<comment type="similarity">
    <text evidence="3">Belongs to the ADRM1 family.</text>
</comment>
<dbReference type="PROSITE" id="PS51917">
    <property type="entry name" value="PRU"/>
    <property type="match status" value="1"/>
</dbReference>
<dbReference type="Pfam" id="PF04683">
    <property type="entry name" value="Rpn13_ADRM1_Pru"/>
    <property type="match status" value="1"/>
</dbReference>
<evidence type="ECO:0000256" key="3">
    <source>
        <dbReference type="ARBA" id="ARBA00009216"/>
    </source>
</evidence>
<accession>A0A131XBD4</accession>
<evidence type="ECO:0000256" key="9">
    <source>
        <dbReference type="SAM" id="MobiDB-lite"/>
    </source>
</evidence>
<dbReference type="GO" id="GO:0005634">
    <property type="term" value="C:nucleus"/>
    <property type="evidence" value="ECO:0007669"/>
    <property type="project" value="UniProtKB-SubCell"/>
</dbReference>
<feature type="region of interest" description="Disordered" evidence="9">
    <location>
        <begin position="195"/>
        <end position="266"/>
    </location>
</feature>
<dbReference type="Gene3D" id="2.30.29.70">
    <property type="entry name" value="Proteasomal ubiquitin receptor Rpn13/ADRM1"/>
    <property type="match status" value="1"/>
</dbReference>
<dbReference type="GO" id="GO:0008541">
    <property type="term" value="C:proteasome regulatory particle, lid subcomplex"/>
    <property type="evidence" value="ECO:0007669"/>
    <property type="project" value="TreeGrafter"/>
</dbReference>
<dbReference type="PANTHER" id="PTHR12225:SF0">
    <property type="entry name" value="PROTEASOMAL UBIQUITIN RECEPTOR ADRM1"/>
    <property type="match status" value="1"/>
</dbReference>
<protein>
    <recommendedName>
        <fullName evidence="8">Proteasomal ubiquitin receptor ADRM1 homolog</fullName>
    </recommendedName>
</protein>
<dbReference type="InterPro" id="IPR038108">
    <property type="entry name" value="RPN13_DEUBAD_sf"/>
</dbReference>
<dbReference type="EMBL" id="GEFH01004704">
    <property type="protein sequence ID" value="JAP63877.1"/>
    <property type="molecule type" value="mRNA"/>
</dbReference>
<evidence type="ECO:0000256" key="5">
    <source>
        <dbReference type="ARBA" id="ARBA00022942"/>
    </source>
</evidence>